<gene>
    <name evidence="1" type="ORF">GDO81_014585</name>
</gene>
<dbReference type="EMBL" id="WNYA01000006">
    <property type="protein sequence ID" value="KAG8569895.1"/>
    <property type="molecule type" value="Genomic_DNA"/>
</dbReference>
<proteinExistence type="predicted"/>
<comment type="caution">
    <text evidence="1">The sequence shown here is derived from an EMBL/GenBank/DDBJ whole genome shotgun (WGS) entry which is preliminary data.</text>
</comment>
<organism evidence="1 2">
    <name type="scientific">Engystomops pustulosus</name>
    <name type="common">Tungara frog</name>
    <name type="synonym">Physalaemus pustulosus</name>
    <dbReference type="NCBI Taxonomy" id="76066"/>
    <lineage>
        <taxon>Eukaryota</taxon>
        <taxon>Metazoa</taxon>
        <taxon>Chordata</taxon>
        <taxon>Craniata</taxon>
        <taxon>Vertebrata</taxon>
        <taxon>Euteleostomi</taxon>
        <taxon>Amphibia</taxon>
        <taxon>Batrachia</taxon>
        <taxon>Anura</taxon>
        <taxon>Neobatrachia</taxon>
        <taxon>Hyloidea</taxon>
        <taxon>Leptodactylidae</taxon>
        <taxon>Leiuperinae</taxon>
        <taxon>Engystomops</taxon>
    </lineage>
</organism>
<accession>A0AAV7BBH6</accession>
<dbReference type="AlphaFoldDB" id="A0AAV7BBH6"/>
<dbReference type="Proteomes" id="UP000824782">
    <property type="component" value="Unassembled WGS sequence"/>
</dbReference>
<reference evidence="1" key="1">
    <citation type="thesis" date="2020" institute="ProQuest LLC" country="789 East Eisenhower Parkway, Ann Arbor, MI, USA">
        <title>Comparative Genomics and Chromosome Evolution.</title>
        <authorList>
            <person name="Mudd A.B."/>
        </authorList>
    </citation>
    <scope>NUCLEOTIDE SEQUENCE</scope>
    <source>
        <strain evidence="1">237g6f4</strain>
        <tissue evidence="1">Blood</tissue>
    </source>
</reference>
<evidence type="ECO:0000313" key="1">
    <source>
        <dbReference type="EMBL" id="KAG8569895.1"/>
    </source>
</evidence>
<protein>
    <submittedName>
        <fullName evidence="1">Uncharacterized protein</fullName>
    </submittedName>
</protein>
<evidence type="ECO:0000313" key="2">
    <source>
        <dbReference type="Proteomes" id="UP000824782"/>
    </source>
</evidence>
<sequence length="95" mass="10156">MWRSSSEGVDAAQCRLCHVVAVRSGPGLSPGALCGFRHRFSTFLEYPQKPLCKNSSAATTSDPRRCPRLSPAPLMLFQMMKGRTSAAAVPAGSCV</sequence>
<keyword evidence="2" id="KW-1185">Reference proteome</keyword>
<name>A0AAV7BBH6_ENGPU</name>